<feature type="region of interest" description="Disordered" evidence="1">
    <location>
        <begin position="327"/>
        <end position="377"/>
    </location>
</feature>
<organism evidence="2 3">
    <name type="scientific">Panagrellus redivivus</name>
    <name type="common">Microworm</name>
    <dbReference type="NCBI Taxonomy" id="6233"/>
    <lineage>
        <taxon>Eukaryota</taxon>
        <taxon>Metazoa</taxon>
        <taxon>Ecdysozoa</taxon>
        <taxon>Nematoda</taxon>
        <taxon>Chromadorea</taxon>
        <taxon>Rhabditida</taxon>
        <taxon>Tylenchina</taxon>
        <taxon>Panagrolaimomorpha</taxon>
        <taxon>Panagrolaimoidea</taxon>
        <taxon>Panagrolaimidae</taxon>
        <taxon>Panagrellus</taxon>
    </lineage>
</organism>
<feature type="compositionally biased region" description="Basic and acidic residues" evidence="1">
    <location>
        <begin position="345"/>
        <end position="355"/>
    </location>
</feature>
<proteinExistence type="predicted"/>
<dbReference type="Proteomes" id="UP000492821">
    <property type="component" value="Unassembled WGS sequence"/>
</dbReference>
<name>A0A7E4WD65_PANRE</name>
<evidence type="ECO:0000256" key="1">
    <source>
        <dbReference type="SAM" id="MobiDB-lite"/>
    </source>
</evidence>
<accession>A0A7E4WD65</accession>
<evidence type="ECO:0000313" key="2">
    <source>
        <dbReference type="Proteomes" id="UP000492821"/>
    </source>
</evidence>
<dbReference type="AlphaFoldDB" id="A0A7E4WD65"/>
<dbReference type="WBParaSite" id="Pan_g9455.t1">
    <property type="protein sequence ID" value="Pan_g9455.t1"/>
    <property type="gene ID" value="Pan_g9455"/>
</dbReference>
<feature type="compositionally biased region" description="Basic residues" evidence="1">
    <location>
        <begin position="356"/>
        <end position="377"/>
    </location>
</feature>
<reference evidence="3" key="2">
    <citation type="submission" date="2020-10" db="UniProtKB">
        <authorList>
            <consortium name="WormBaseParasite"/>
        </authorList>
    </citation>
    <scope>IDENTIFICATION</scope>
</reference>
<reference evidence="2" key="1">
    <citation type="journal article" date="2013" name="Genetics">
        <title>The draft genome and transcriptome of Panagrellus redivivus are shaped by the harsh demands of a free-living lifestyle.</title>
        <authorList>
            <person name="Srinivasan J."/>
            <person name="Dillman A.R."/>
            <person name="Macchietto M.G."/>
            <person name="Heikkinen L."/>
            <person name="Lakso M."/>
            <person name="Fracchia K.M."/>
            <person name="Antoshechkin I."/>
            <person name="Mortazavi A."/>
            <person name="Wong G."/>
            <person name="Sternberg P.W."/>
        </authorList>
    </citation>
    <scope>NUCLEOTIDE SEQUENCE [LARGE SCALE GENOMIC DNA]</scope>
    <source>
        <strain evidence="2">MT8872</strain>
    </source>
</reference>
<evidence type="ECO:0000313" key="3">
    <source>
        <dbReference type="WBParaSite" id="Pan_g9455.t1"/>
    </source>
</evidence>
<sequence length="377" mass="42656">MAQLSCSKKDNLEEFFENLTISKPAPFDPEDPAPWLAAYGVKSLDELFLHADFNPDLSFDLKGQSARLKKVFLSSRDVFMKLFAPFTDRVANRVTVDFILFLRSLWKKSKTHDFDAFATLLESKPCVAHCHLCCGSSYDRARLLLERIHLTDFTAPATKHDVKLLVFVSKRVGKDDDGFFFGPAIPSKQKRVCDRCETIISTRCATVQAGETCPFNWTCCYVHPFCSCTEVHCWKDHANVPKTCIDCKKAQKTEMKKEWKPMSTRVCFNCKDVISDICAAVKDGETCPYSWKCSFVHPFCLCTVLCWKDHAFTKKICLKCKKARGDENMNESNQSQKAEAGGDCSKPKSSKEGPKKTKSTPKSKKSAPKSKKVVRDR</sequence>
<keyword evidence="2" id="KW-1185">Reference proteome</keyword>
<protein>
    <submittedName>
        <fullName evidence="3">RING-type domain-containing protein</fullName>
    </submittedName>
</protein>